<sequence>MLCSTWPAARVSRSFRGMLPRVFHCLLVFMLVMALVPATTFAGECQGVLAEPDSPASHDQACAPEDPEPAADEAMLPRAPFQSHRPHATLSGTRLLEPPGSAWPEPLHRPPIGAR</sequence>
<feature type="region of interest" description="Disordered" evidence="1">
    <location>
        <begin position="49"/>
        <end position="115"/>
    </location>
</feature>
<evidence type="ECO:0000313" key="3">
    <source>
        <dbReference type="Proteomes" id="UP000623958"/>
    </source>
</evidence>
<reference evidence="2" key="1">
    <citation type="journal article" date="2014" name="Int. J. Syst. Evol. Microbiol.">
        <title>Complete genome sequence of Corynebacterium casei LMG S-19264T (=DSM 44701T), isolated from a smear-ripened cheese.</title>
        <authorList>
            <consortium name="US DOE Joint Genome Institute (JGI-PGF)"/>
            <person name="Walter F."/>
            <person name="Albersmeier A."/>
            <person name="Kalinowski J."/>
            <person name="Ruckert C."/>
        </authorList>
    </citation>
    <scope>NUCLEOTIDE SEQUENCE</scope>
    <source>
        <strain evidence="2">JCM 13306</strain>
    </source>
</reference>
<keyword evidence="3" id="KW-1185">Reference proteome</keyword>
<name>A0A919KHC7_9XANT</name>
<dbReference type="AlphaFoldDB" id="A0A919KHC7"/>
<accession>A0A919KHC7</accession>
<proteinExistence type="predicted"/>
<evidence type="ECO:0000313" key="2">
    <source>
        <dbReference type="EMBL" id="GHH48606.1"/>
    </source>
</evidence>
<dbReference type="EMBL" id="BNBA01000004">
    <property type="protein sequence ID" value="GHH48606.1"/>
    <property type="molecule type" value="Genomic_DNA"/>
</dbReference>
<protein>
    <submittedName>
        <fullName evidence="2">Uncharacterized protein</fullName>
    </submittedName>
</protein>
<dbReference type="Proteomes" id="UP000623958">
    <property type="component" value="Unassembled WGS sequence"/>
</dbReference>
<gene>
    <name evidence="2" type="ORF">GCM10009090_06820</name>
</gene>
<reference evidence="2" key="2">
    <citation type="submission" date="2020-09" db="EMBL/GenBank/DDBJ databases">
        <authorList>
            <person name="Sun Q."/>
            <person name="Ohkuma M."/>
        </authorList>
    </citation>
    <scope>NUCLEOTIDE SEQUENCE</scope>
    <source>
        <strain evidence="2">JCM 13306</strain>
    </source>
</reference>
<comment type="caution">
    <text evidence="2">The sequence shown here is derived from an EMBL/GenBank/DDBJ whole genome shotgun (WGS) entry which is preliminary data.</text>
</comment>
<organism evidence="2 3">
    <name type="scientific">Xanthomonas boreopolis</name>
    <dbReference type="NCBI Taxonomy" id="86183"/>
    <lineage>
        <taxon>Bacteria</taxon>
        <taxon>Pseudomonadati</taxon>
        <taxon>Pseudomonadota</taxon>
        <taxon>Gammaproteobacteria</taxon>
        <taxon>Lysobacterales</taxon>
        <taxon>Lysobacteraceae</taxon>
        <taxon>Xanthomonas</taxon>
    </lineage>
</organism>
<evidence type="ECO:0000256" key="1">
    <source>
        <dbReference type="SAM" id="MobiDB-lite"/>
    </source>
</evidence>